<organism evidence="1 2">
    <name type="scientific">Clostridium liquoris</name>
    <dbReference type="NCBI Taxonomy" id="1289519"/>
    <lineage>
        <taxon>Bacteria</taxon>
        <taxon>Bacillati</taxon>
        <taxon>Bacillota</taxon>
        <taxon>Clostridia</taxon>
        <taxon>Eubacteriales</taxon>
        <taxon>Clostridiaceae</taxon>
        <taxon>Clostridium</taxon>
    </lineage>
</organism>
<name>A0A2T0B1R4_9CLOT</name>
<reference evidence="1 2" key="1">
    <citation type="submission" date="2018-03" db="EMBL/GenBank/DDBJ databases">
        <title>Genome sequence of Clostridium liquoris DSM 100320.</title>
        <authorList>
            <person name="Poehlein A."/>
            <person name="Daniel R."/>
        </authorList>
    </citation>
    <scope>NUCLEOTIDE SEQUENCE [LARGE SCALE GENOMIC DNA]</scope>
    <source>
        <strain evidence="1 2">DSM 100320</strain>
    </source>
</reference>
<sequence>MLELKTQYGTFGNFRDLYRFMLEEDIENVRVTTYYIFDKLSTLNLSLQEIKNLAYSK</sequence>
<dbReference type="Proteomes" id="UP000239706">
    <property type="component" value="Unassembled WGS sequence"/>
</dbReference>
<evidence type="ECO:0000313" key="2">
    <source>
        <dbReference type="Proteomes" id="UP000239706"/>
    </source>
</evidence>
<proteinExistence type="predicted"/>
<dbReference type="EMBL" id="PVXO01000060">
    <property type="protein sequence ID" value="PRR77656.1"/>
    <property type="molecule type" value="Genomic_DNA"/>
</dbReference>
<comment type="caution">
    <text evidence="1">The sequence shown here is derived from an EMBL/GenBank/DDBJ whole genome shotgun (WGS) entry which is preliminary data.</text>
</comment>
<protein>
    <submittedName>
        <fullName evidence="1">Uncharacterized protein</fullName>
    </submittedName>
</protein>
<dbReference type="AlphaFoldDB" id="A0A2T0B1R4"/>
<gene>
    <name evidence="1" type="ORF">CLLI_22200</name>
</gene>
<keyword evidence="2" id="KW-1185">Reference proteome</keyword>
<accession>A0A2T0B1R4</accession>
<dbReference type="RefSeq" id="WP_170063713.1">
    <property type="nucleotide sequence ID" value="NZ_PVXO01000060.1"/>
</dbReference>
<evidence type="ECO:0000313" key="1">
    <source>
        <dbReference type="EMBL" id="PRR77656.1"/>
    </source>
</evidence>